<accession>A0A7S3ZMX0</accession>
<gene>
    <name evidence="2" type="ORF">PCAL00307_LOCUS3549</name>
    <name evidence="3" type="ORF">PECAL_2P26960</name>
</gene>
<feature type="compositionally biased region" description="Polar residues" evidence="1">
    <location>
        <begin position="818"/>
        <end position="830"/>
    </location>
</feature>
<name>A0A7S3ZMX0_9STRA</name>
<evidence type="ECO:0000313" key="2">
    <source>
        <dbReference type="EMBL" id="CAE0688115.1"/>
    </source>
</evidence>
<reference evidence="2" key="1">
    <citation type="submission" date="2021-01" db="EMBL/GenBank/DDBJ databases">
        <authorList>
            <person name="Corre E."/>
            <person name="Pelletier E."/>
            <person name="Niang G."/>
            <person name="Scheremetjew M."/>
            <person name="Finn R."/>
            <person name="Kale V."/>
            <person name="Holt S."/>
            <person name="Cochrane G."/>
            <person name="Meng A."/>
            <person name="Brown T."/>
            <person name="Cohen L."/>
        </authorList>
    </citation>
    <scope>NUCLEOTIDE SEQUENCE</scope>
    <source>
        <strain evidence="2">CCMP1756</strain>
    </source>
</reference>
<evidence type="ECO:0000256" key="1">
    <source>
        <dbReference type="SAM" id="MobiDB-lite"/>
    </source>
</evidence>
<protein>
    <submittedName>
        <fullName evidence="2">Uncharacterized protein</fullName>
    </submittedName>
</protein>
<feature type="region of interest" description="Disordered" evidence="1">
    <location>
        <begin position="771"/>
        <end position="830"/>
    </location>
</feature>
<dbReference type="InterPro" id="IPR012337">
    <property type="entry name" value="RNaseH-like_sf"/>
</dbReference>
<dbReference type="AlphaFoldDB" id="A0A7S3ZMX0"/>
<dbReference type="OrthoDB" id="10568752at2759"/>
<organism evidence="2">
    <name type="scientific">Pelagomonas calceolata</name>
    <dbReference type="NCBI Taxonomy" id="35677"/>
    <lineage>
        <taxon>Eukaryota</taxon>
        <taxon>Sar</taxon>
        <taxon>Stramenopiles</taxon>
        <taxon>Ochrophyta</taxon>
        <taxon>Pelagophyceae</taxon>
        <taxon>Pelagomonadales</taxon>
        <taxon>Pelagomonadaceae</taxon>
        <taxon>Pelagomonas</taxon>
    </lineage>
</organism>
<dbReference type="EMBL" id="HBIW01004354">
    <property type="protein sequence ID" value="CAE0688115.1"/>
    <property type="molecule type" value="Transcribed_RNA"/>
</dbReference>
<proteinExistence type="predicted"/>
<reference evidence="3" key="2">
    <citation type="submission" date="2021-11" db="EMBL/GenBank/DDBJ databases">
        <authorList>
            <consortium name="Genoscope - CEA"/>
            <person name="William W."/>
        </authorList>
    </citation>
    <scope>NUCLEOTIDE SEQUENCE</scope>
</reference>
<sequence>MLLSRLGLNLQRFGKGGVPGAARFVRSGTARTFSTAVHRLQTSHQLPILKPLLMAEPAEDGGANVVRDVRIRHRPGIISTNDEDGSKMVQLPQQYAHYGDLGVVRGYVPEPGFFRRYDRKQVTVVPDVFTKGAMGIFEGNEYMPTASQPDAKPNTKPDTVCYGCLKLLRSPKSGQSNLLSHVKACKGYTPERLAAMGITGPSVAQPRKDGGRDRRRALEADAADPLDKAIVQVMTSRWITSAGLADTTADHPLLDAIFLKLSDGSMGCPCSRTVGASSPTAELEEQLMIKNMRDELSLLKKFYSNQPFLHLVADCWTSRSKYPFLGLDYHCAKPIFDPTRTKDLRCARTAGLVHLPGSHNGHNIAVATADHFDELLSIPIADIEIPSDNYSNTTDISATFLSFTSDSGGGVHASARRLGLWHESCRLHDLDLVQCHGLCVAQKHLTEEQLRVRRFIQKARRLANKFCNSTHANEAWKKAADDLIKLSEGLNPEIIDAQPTTDENDTLITDALYALLANDGVDDFVALAEAGGAAESDELAVEEGLRIPYPGMVAKKLVTDGKTRCWSLTLMLMTIFQQRPIIHEYCANEGCEELDFTISEYRSMAKILGVAMPIMDVQKYLEGEEYNTKSVARVLMMYVLEELISSSISCPKVVNPFEQEDVPLESYEDDAIAKPMLSTTVEKLKQFVFGEMSPVEAATIIVDPRLKRQFFDDLQILQNKIDDPQYTTNWQTVCDDAVAALKVRLTKAIENDEALHNARPITNNFFQQTRAPAAPAPATAPAPPPVAPTVQPPRQTSMRSGFAARMRQRGAPGDDAGQQPTTLKPSATTRAANDVDAYLNQPVLNMQEFPLMAIDGERKAADPLVGWMRGKFDLATFQKKPKMDGACRAMPYIAVTAMAYLGGVAAAARNERTFRDTSFINNVLRQRMEPKTIARASLLRRNPECRADVQAVAKQLVKDEENAKRQKS</sequence>
<feature type="compositionally biased region" description="Pro residues" evidence="1">
    <location>
        <begin position="774"/>
        <end position="791"/>
    </location>
</feature>
<dbReference type="SUPFAM" id="SSF53098">
    <property type="entry name" value="Ribonuclease H-like"/>
    <property type="match status" value="1"/>
</dbReference>
<evidence type="ECO:0000313" key="3">
    <source>
        <dbReference type="EMBL" id="CAH0369569.1"/>
    </source>
</evidence>
<dbReference type="Proteomes" id="UP000789595">
    <property type="component" value="Unassembled WGS sequence"/>
</dbReference>
<keyword evidence="4" id="KW-1185">Reference proteome</keyword>
<dbReference type="EMBL" id="CAKKNE010000002">
    <property type="protein sequence ID" value="CAH0369569.1"/>
    <property type="molecule type" value="Genomic_DNA"/>
</dbReference>
<evidence type="ECO:0000313" key="4">
    <source>
        <dbReference type="Proteomes" id="UP000789595"/>
    </source>
</evidence>